<dbReference type="KEGG" id="rha:RHA1_ro09054"/>
<name>Q0RX88_RHOJR</name>
<evidence type="ECO:0000313" key="2">
    <source>
        <dbReference type="Proteomes" id="UP000008710"/>
    </source>
</evidence>
<sequence>MNGLPIRSSTDVDVAMYDVAVSPHTTKQMNKRTHPDDQPIRMLQLAEHLPASPSDSRRDDSRRAVLSVRCMSWCGRHRARFRNYSRPVSPCCSPEPDMRIVPRPGAPRNHMARPTTTFTAITPHEPLRGRVR</sequence>
<dbReference type="EMBL" id="CP000432">
    <property type="protein sequence ID" value="ABH00098.1"/>
    <property type="molecule type" value="Genomic_DNA"/>
</dbReference>
<dbReference type="HOGENOM" id="CLU_1915467_0_0_11"/>
<keyword evidence="1" id="KW-0614">Plasmid</keyword>
<proteinExistence type="predicted"/>
<geneLocation type="plasmid" evidence="1 2">
    <name>pRHL1</name>
</geneLocation>
<accession>Q0RX88</accession>
<evidence type="ECO:0000313" key="1">
    <source>
        <dbReference type="EMBL" id="ABH00098.1"/>
    </source>
</evidence>
<gene>
    <name evidence="1" type="ordered locus">RHA1_ro09054</name>
</gene>
<organism evidence="1 2">
    <name type="scientific">Rhodococcus jostii (strain RHA1)</name>
    <dbReference type="NCBI Taxonomy" id="101510"/>
    <lineage>
        <taxon>Bacteria</taxon>
        <taxon>Bacillati</taxon>
        <taxon>Actinomycetota</taxon>
        <taxon>Actinomycetes</taxon>
        <taxon>Mycobacteriales</taxon>
        <taxon>Nocardiaceae</taxon>
        <taxon>Rhodococcus</taxon>
    </lineage>
</organism>
<reference evidence="2" key="1">
    <citation type="journal article" date="2006" name="Proc. Natl. Acad. Sci. U.S.A.">
        <title>The complete genome of Rhodococcus sp. RHA1 provides insights into a catabolic powerhouse.</title>
        <authorList>
            <person name="McLeod M.P."/>
            <person name="Warren R.L."/>
            <person name="Hsiao W.W.L."/>
            <person name="Araki N."/>
            <person name="Myhre M."/>
            <person name="Fernandes C."/>
            <person name="Miyazawa D."/>
            <person name="Wong W."/>
            <person name="Lillquist A.L."/>
            <person name="Wang D."/>
            <person name="Dosanjh M."/>
            <person name="Hara H."/>
            <person name="Petrescu A."/>
            <person name="Morin R.D."/>
            <person name="Yang G."/>
            <person name="Stott J.M."/>
            <person name="Schein J.E."/>
            <person name="Shin H."/>
            <person name="Smailus D."/>
            <person name="Siddiqui A.S."/>
            <person name="Marra M.A."/>
            <person name="Jones S.J.M."/>
            <person name="Holt R."/>
            <person name="Brinkman F.S.L."/>
            <person name="Miyauchi K."/>
            <person name="Fukuda M."/>
            <person name="Davies J.E."/>
            <person name="Mohn W.W."/>
            <person name="Eltis L.D."/>
        </authorList>
    </citation>
    <scope>NUCLEOTIDE SEQUENCE [LARGE SCALE GENOMIC DNA]</scope>
    <source>
        <strain evidence="2">RHA1</strain>
    </source>
</reference>
<dbReference type="Proteomes" id="UP000008710">
    <property type="component" value="Plasmid pRHL1"/>
</dbReference>
<protein>
    <submittedName>
        <fullName evidence="1">Uncharacterized protein</fullName>
    </submittedName>
</protein>
<dbReference type="AlphaFoldDB" id="Q0RX88"/>